<evidence type="ECO:0000313" key="4">
    <source>
        <dbReference type="Proteomes" id="UP001338137"/>
    </source>
</evidence>
<evidence type="ECO:0000313" key="3">
    <source>
        <dbReference type="EMBL" id="MEC0227527.1"/>
    </source>
</evidence>
<keyword evidence="3" id="KW-0808">Transferase</keyword>
<dbReference type="Gene3D" id="3.40.630.30">
    <property type="match status" value="1"/>
</dbReference>
<comment type="caution">
    <text evidence="3">The sequence shown here is derived from an EMBL/GenBank/DDBJ whole genome shotgun (WGS) entry which is preliminary data.</text>
</comment>
<dbReference type="GO" id="GO:0016746">
    <property type="term" value="F:acyltransferase activity"/>
    <property type="evidence" value="ECO:0007669"/>
    <property type="project" value="UniProtKB-KW"/>
</dbReference>
<dbReference type="Pfam" id="PF13523">
    <property type="entry name" value="Acetyltransf_8"/>
    <property type="match status" value="1"/>
</dbReference>
<evidence type="ECO:0000259" key="2">
    <source>
        <dbReference type="PROSITE" id="PS51186"/>
    </source>
</evidence>
<dbReference type="Proteomes" id="UP001338137">
    <property type="component" value="Unassembled WGS sequence"/>
</dbReference>
<protein>
    <submittedName>
        <fullName evidence="3">GNAT family N-acetyltransferase</fullName>
        <ecNumber evidence="3">2.3.1.-</ecNumber>
    </submittedName>
</protein>
<reference evidence="3 4" key="1">
    <citation type="submission" date="2023-03" db="EMBL/GenBank/DDBJ databases">
        <title>Bacillus Genome Sequencing.</title>
        <authorList>
            <person name="Dunlap C."/>
        </authorList>
    </citation>
    <scope>NUCLEOTIDE SEQUENCE [LARGE SCALE GENOMIC DNA]</scope>
    <source>
        <strain evidence="3 4">BD-533</strain>
    </source>
</reference>
<dbReference type="PANTHER" id="PTHR31438">
    <property type="entry name" value="LYSINE N-ACYLTRANSFERASE C17G9.06C-RELATED"/>
    <property type="match status" value="1"/>
</dbReference>
<feature type="domain" description="N-acetyltransferase" evidence="2">
    <location>
        <begin position="9"/>
        <end position="176"/>
    </location>
</feature>
<dbReference type="RefSeq" id="WP_326071842.1">
    <property type="nucleotide sequence ID" value="NZ_JARLKY010000022.1"/>
</dbReference>
<keyword evidence="1" id="KW-0046">Antibiotic resistance</keyword>
<dbReference type="PROSITE" id="PS51186">
    <property type="entry name" value="GNAT"/>
    <property type="match status" value="1"/>
</dbReference>
<evidence type="ECO:0000256" key="1">
    <source>
        <dbReference type="ARBA" id="ARBA00023251"/>
    </source>
</evidence>
<dbReference type="EMBL" id="JARLKY010000022">
    <property type="protein sequence ID" value="MEC0227527.1"/>
    <property type="molecule type" value="Genomic_DNA"/>
</dbReference>
<accession>A0ABU6G076</accession>
<dbReference type="EC" id="2.3.1.-" evidence="3"/>
<gene>
    <name evidence="3" type="ORF">P4I72_10360</name>
</gene>
<sequence length="183" mass="22157">MTIFLNNEICLRRLELKDSNLLVKWLSNPEVLEYYEGRDRPHNLELVRKHFFEDREEITQCIIQYKNTDIGYIQFYLIDDEEMEQYGYRDDLGIIYGMDQFIGEMEYWNQGIGSQLIKETVRYLIESKSANKIVLDPQAWNTRAVRVYEKSGFIKKIYLEEHEMHEGELRDCWLMEYDSNRNL</sequence>
<proteinExistence type="predicted"/>
<dbReference type="PANTHER" id="PTHR31438:SF1">
    <property type="entry name" value="LYSINE N-ACYLTRANSFERASE C17G9.06C-RELATED"/>
    <property type="match status" value="1"/>
</dbReference>
<keyword evidence="3" id="KW-0012">Acyltransferase</keyword>
<dbReference type="InterPro" id="IPR016181">
    <property type="entry name" value="Acyl_CoA_acyltransferase"/>
</dbReference>
<name>A0ABU6G076_9BACL</name>
<organism evidence="3 4">
    <name type="scientific">Paenibacillus alba</name>
    <dbReference type="NCBI Taxonomy" id="1197127"/>
    <lineage>
        <taxon>Bacteria</taxon>
        <taxon>Bacillati</taxon>
        <taxon>Bacillota</taxon>
        <taxon>Bacilli</taxon>
        <taxon>Bacillales</taxon>
        <taxon>Paenibacillaceae</taxon>
        <taxon>Paenibacillus</taxon>
    </lineage>
</organism>
<dbReference type="SUPFAM" id="SSF55729">
    <property type="entry name" value="Acyl-CoA N-acyltransferases (Nat)"/>
    <property type="match status" value="1"/>
</dbReference>
<dbReference type="InterPro" id="IPR000182">
    <property type="entry name" value="GNAT_dom"/>
</dbReference>
<keyword evidence="4" id="KW-1185">Reference proteome</keyword>